<sequence length="139" mass="16007">MPHHIRRTPDTRAGDRSIAIIDDEKDLLYVYKKALELQGRKVVTFVDSSVALNELKVHHKKYCMVLVDIRMPKVNGYQLVNEIKCIDPVMKTVLITAYDVSELEILDNLSNGVRIDEVMHKPFSLIKLINTVNTLLEKY</sequence>
<dbReference type="InterPro" id="IPR001789">
    <property type="entry name" value="Sig_transdc_resp-reg_receiver"/>
</dbReference>
<dbReference type="InterPro" id="IPR050595">
    <property type="entry name" value="Bact_response_regulator"/>
</dbReference>
<dbReference type="Pfam" id="PF00072">
    <property type="entry name" value="Response_reg"/>
    <property type="match status" value="1"/>
</dbReference>
<dbReference type="OrthoDB" id="9652at2157"/>
<dbReference type="PROSITE" id="PS50110">
    <property type="entry name" value="RESPONSE_REGULATORY"/>
    <property type="match status" value="1"/>
</dbReference>
<keyword evidence="4" id="KW-1185">Reference proteome</keyword>
<keyword evidence="1" id="KW-0597">Phosphoprotein</keyword>
<evidence type="ECO:0000256" key="1">
    <source>
        <dbReference type="ARBA" id="ARBA00022553"/>
    </source>
</evidence>
<name>A0A557SQV7_9ARCH</name>
<reference evidence="3 4" key="1">
    <citation type="journal article" date="2019" name="Front. Microbiol.">
        <title>Ammonia Oxidation by the Arctic Terrestrial Thaumarchaeote Candidatus Nitrosocosmicus arcticus Is Stimulated by Increasing Temperatures.</title>
        <authorList>
            <person name="Alves R.J.E."/>
            <person name="Kerou M."/>
            <person name="Zappe A."/>
            <person name="Bittner R."/>
            <person name="Abby S.S."/>
            <person name="Schmidt H.A."/>
            <person name="Pfeifer K."/>
            <person name="Schleper C."/>
        </authorList>
    </citation>
    <scope>NUCLEOTIDE SEQUENCE [LARGE SCALE GENOMIC DNA]</scope>
    <source>
        <strain evidence="3 4">Kfb</strain>
    </source>
</reference>
<gene>
    <name evidence="3" type="ORF">NARC_250003</name>
</gene>
<evidence type="ECO:0000313" key="3">
    <source>
        <dbReference type="EMBL" id="TVP38984.1"/>
    </source>
</evidence>
<accession>A0A557SQV7</accession>
<dbReference type="Proteomes" id="UP000315289">
    <property type="component" value="Unassembled WGS sequence"/>
</dbReference>
<dbReference type="SUPFAM" id="SSF52172">
    <property type="entry name" value="CheY-like"/>
    <property type="match status" value="1"/>
</dbReference>
<dbReference type="InterPro" id="IPR011006">
    <property type="entry name" value="CheY-like_superfamily"/>
</dbReference>
<proteinExistence type="predicted"/>
<dbReference type="GO" id="GO:0000160">
    <property type="term" value="P:phosphorelay signal transduction system"/>
    <property type="evidence" value="ECO:0007669"/>
    <property type="project" value="InterPro"/>
</dbReference>
<dbReference type="SMART" id="SM00448">
    <property type="entry name" value="REC"/>
    <property type="match status" value="1"/>
</dbReference>
<dbReference type="AlphaFoldDB" id="A0A557SQV7"/>
<dbReference type="EMBL" id="VOAH01000025">
    <property type="protein sequence ID" value="TVP38984.1"/>
    <property type="molecule type" value="Genomic_DNA"/>
</dbReference>
<dbReference type="RefSeq" id="WP_144734959.1">
    <property type="nucleotide sequence ID" value="NZ_ML675598.1"/>
</dbReference>
<evidence type="ECO:0000313" key="4">
    <source>
        <dbReference type="Proteomes" id="UP000315289"/>
    </source>
</evidence>
<dbReference type="Gene3D" id="3.40.50.2300">
    <property type="match status" value="1"/>
</dbReference>
<protein>
    <submittedName>
        <fullName evidence="3">Putative signal transduction response regulator, reiver domain</fullName>
    </submittedName>
</protein>
<comment type="caution">
    <text evidence="3">The sequence shown here is derived from an EMBL/GenBank/DDBJ whole genome shotgun (WGS) entry which is preliminary data.</text>
</comment>
<dbReference type="PANTHER" id="PTHR44591:SF3">
    <property type="entry name" value="RESPONSE REGULATORY DOMAIN-CONTAINING PROTEIN"/>
    <property type="match status" value="1"/>
</dbReference>
<evidence type="ECO:0000259" key="2">
    <source>
        <dbReference type="PROSITE" id="PS50110"/>
    </source>
</evidence>
<feature type="domain" description="Response regulatory" evidence="2">
    <location>
        <begin position="17"/>
        <end position="136"/>
    </location>
</feature>
<organism evidence="3 4">
    <name type="scientific">Candidatus Nitrosocosmicus arcticus</name>
    <dbReference type="NCBI Taxonomy" id="2035267"/>
    <lineage>
        <taxon>Archaea</taxon>
        <taxon>Nitrososphaerota</taxon>
        <taxon>Nitrososphaeria</taxon>
        <taxon>Nitrososphaerales</taxon>
        <taxon>Nitrososphaeraceae</taxon>
        <taxon>Candidatus Nitrosocosmicus</taxon>
    </lineage>
</organism>
<dbReference type="PANTHER" id="PTHR44591">
    <property type="entry name" value="STRESS RESPONSE REGULATOR PROTEIN 1"/>
    <property type="match status" value="1"/>
</dbReference>